<gene>
    <name evidence="5" type="ORF">NBM05_09300</name>
</gene>
<feature type="domain" description="Glycosyltransferase subfamily 4-like N-terminal" evidence="4">
    <location>
        <begin position="7"/>
        <end position="183"/>
    </location>
</feature>
<dbReference type="Proteomes" id="UP001139502">
    <property type="component" value="Unassembled WGS sequence"/>
</dbReference>
<comment type="caution">
    <text evidence="5">The sequence shown here is derived from an EMBL/GenBank/DDBJ whole genome shotgun (WGS) entry which is preliminary data.</text>
</comment>
<dbReference type="GO" id="GO:0016757">
    <property type="term" value="F:glycosyltransferase activity"/>
    <property type="evidence" value="ECO:0007669"/>
    <property type="project" value="UniProtKB-KW"/>
</dbReference>
<dbReference type="CDD" id="cd03801">
    <property type="entry name" value="GT4_PimA-like"/>
    <property type="match status" value="1"/>
</dbReference>
<evidence type="ECO:0000313" key="5">
    <source>
        <dbReference type="EMBL" id="MCP3426197.1"/>
    </source>
</evidence>
<keyword evidence="2" id="KW-0808">Transferase</keyword>
<accession>A0A9X2HG99</accession>
<dbReference type="Pfam" id="PF13579">
    <property type="entry name" value="Glyco_trans_4_4"/>
    <property type="match status" value="1"/>
</dbReference>
<evidence type="ECO:0000259" key="3">
    <source>
        <dbReference type="Pfam" id="PF00534"/>
    </source>
</evidence>
<keyword evidence="1" id="KW-0328">Glycosyltransferase</keyword>
<dbReference type="PANTHER" id="PTHR12526">
    <property type="entry name" value="GLYCOSYLTRANSFERASE"/>
    <property type="match status" value="1"/>
</dbReference>
<feature type="domain" description="Glycosyl transferase family 1" evidence="3">
    <location>
        <begin position="200"/>
        <end position="372"/>
    </location>
</feature>
<dbReference type="InterPro" id="IPR028098">
    <property type="entry name" value="Glyco_trans_4-like_N"/>
</dbReference>
<evidence type="ECO:0000256" key="2">
    <source>
        <dbReference type="ARBA" id="ARBA00022679"/>
    </source>
</evidence>
<reference evidence="5" key="1">
    <citation type="submission" date="2022-06" db="EMBL/GenBank/DDBJ databases">
        <title>Rothia sp. isolated from sandalwood seedling.</title>
        <authorList>
            <person name="Tuikhar N."/>
            <person name="Kirdat K."/>
            <person name="Thorat V."/>
            <person name="Swetha P."/>
            <person name="Padma S."/>
            <person name="Sundararaj R."/>
            <person name="Yadav A."/>
        </authorList>
    </citation>
    <scope>NUCLEOTIDE SEQUENCE</scope>
    <source>
        <strain evidence="5">AR01</strain>
    </source>
</reference>
<dbReference type="Gene3D" id="3.40.50.2000">
    <property type="entry name" value="Glycogen Phosphorylase B"/>
    <property type="match status" value="2"/>
</dbReference>
<sequence>MPHTQSGYTLRTHRLLSALAGRGVVVDAVTRLGYPVLVGIPWGADVQELDGVRYRRSLTARPGPDLPARLQQQTDMMAESARALRPRVLHCTTNYTNALMTEALARGLGLPWVYEVRGLLEETWAAGRPDHDAARASERFLALRAQETRMMGLADHVVTLSGVMRDALVGRGIPAERITVLPNAVAERFFEREPDPAAARGELGLPAEGFWVGSVSSLVDYEGFDTLLRAVARLRAEGEDVRALLVGSGAAEPGLRALAAELGISSAVVFTGRVSAYQAVSYHRALDVFCVPRRDTEVCRSVTPLKPIEAMAAGTPVLLSDLPPLRELADAGPGGAPRGELFRPEDAEDLARGLGRLRAAEDRARLSRAAREFARTRTWSANAEVLENLYARLASEAAKSVRNDVSEH</sequence>
<proteinExistence type="predicted"/>
<dbReference type="EMBL" id="JANAFB010000020">
    <property type="protein sequence ID" value="MCP3426197.1"/>
    <property type="molecule type" value="Genomic_DNA"/>
</dbReference>
<keyword evidence="6" id="KW-1185">Reference proteome</keyword>
<evidence type="ECO:0000313" key="6">
    <source>
        <dbReference type="Proteomes" id="UP001139502"/>
    </source>
</evidence>
<evidence type="ECO:0000259" key="4">
    <source>
        <dbReference type="Pfam" id="PF13579"/>
    </source>
</evidence>
<dbReference type="Pfam" id="PF00534">
    <property type="entry name" value="Glycos_transf_1"/>
    <property type="match status" value="1"/>
</dbReference>
<protein>
    <submittedName>
        <fullName evidence="5">Glycosyltransferase family 4 protein</fullName>
    </submittedName>
</protein>
<organism evidence="5 6">
    <name type="scientific">Rothia santali</name>
    <dbReference type="NCBI Taxonomy" id="2949643"/>
    <lineage>
        <taxon>Bacteria</taxon>
        <taxon>Bacillati</taxon>
        <taxon>Actinomycetota</taxon>
        <taxon>Actinomycetes</taxon>
        <taxon>Micrococcales</taxon>
        <taxon>Micrococcaceae</taxon>
        <taxon>Rothia</taxon>
    </lineage>
</organism>
<evidence type="ECO:0000256" key="1">
    <source>
        <dbReference type="ARBA" id="ARBA00022676"/>
    </source>
</evidence>
<dbReference type="InterPro" id="IPR001296">
    <property type="entry name" value="Glyco_trans_1"/>
</dbReference>
<dbReference type="RefSeq" id="WP_254166749.1">
    <property type="nucleotide sequence ID" value="NZ_JANAFB010000020.1"/>
</dbReference>
<name>A0A9X2HG99_9MICC</name>
<dbReference type="SUPFAM" id="SSF53756">
    <property type="entry name" value="UDP-Glycosyltransferase/glycogen phosphorylase"/>
    <property type="match status" value="1"/>
</dbReference>
<dbReference type="PANTHER" id="PTHR12526:SF636">
    <property type="entry name" value="BLL3647 PROTEIN"/>
    <property type="match status" value="1"/>
</dbReference>
<dbReference type="AlphaFoldDB" id="A0A9X2HG99"/>